<keyword evidence="5 10" id="KW-0560">Oxidoreductase</keyword>
<evidence type="ECO:0000256" key="3">
    <source>
        <dbReference type="ARBA" id="ARBA00022617"/>
    </source>
</evidence>
<gene>
    <name evidence="12" type="primary">CYP81B102</name>
</gene>
<keyword evidence="4 9" id="KW-0479">Metal-binding</keyword>
<dbReference type="FunFam" id="1.10.630.10:FF:000023">
    <property type="entry name" value="Cytochrome P450 family protein"/>
    <property type="match status" value="1"/>
</dbReference>
<protein>
    <submittedName>
        <fullName evidence="12">Cytochrome P450 CYP81B102</fullName>
    </submittedName>
</protein>
<keyword evidence="3 9" id="KW-0349">Heme</keyword>
<keyword evidence="6 9" id="KW-0408">Iron</keyword>
<dbReference type="AlphaFoldDB" id="A0A3Q9BGT6"/>
<dbReference type="GO" id="GO:0005506">
    <property type="term" value="F:iron ion binding"/>
    <property type="evidence" value="ECO:0007669"/>
    <property type="project" value="InterPro"/>
</dbReference>
<keyword evidence="8 11" id="KW-0472">Membrane</keyword>
<evidence type="ECO:0000256" key="1">
    <source>
        <dbReference type="ARBA" id="ARBA00004370"/>
    </source>
</evidence>
<dbReference type="InterPro" id="IPR036396">
    <property type="entry name" value="Cyt_P450_sf"/>
</dbReference>
<dbReference type="CDD" id="cd20653">
    <property type="entry name" value="CYP81"/>
    <property type="match status" value="1"/>
</dbReference>
<evidence type="ECO:0000313" key="12">
    <source>
        <dbReference type="EMBL" id="AZP01938.1"/>
    </source>
</evidence>
<evidence type="ECO:0000256" key="5">
    <source>
        <dbReference type="ARBA" id="ARBA00023002"/>
    </source>
</evidence>
<evidence type="ECO:0000256" key="11">
    <source>
        <dbReference type="SAM" id="Phobius"/>
    </source>
</evidence>
<dbReference type="PRINTS" id="PR00463">
    <property type="entry name" value="EP450I"/>
</dbReference>
<evidence type="ECO:0000256" key="9">
    <source>
        <dbReference type="PIRSR" id="PIRSR602401-1"/>
    </source>
</evidence>
<dbReference type="EMBL" id="MH117962">
    <property type="protein sequence ID" value="AZP01938.1"/>
    <property type="molecule type" value="mRNA"/>
</dbReference>
<dbReference type="GO" id="GO:0016020">
    <property type="term" value="C:membrane"/>
    <property type="evidence" value="ECO:0007669"/>
    <property type="project" value="UniProtKB-SubCell"/>
</dbReference>
<dbReference type="PRINTS" id="PR00385">
    <property type="entry name" value="P450"/>
</dbReference>
<dbReference type="InterPro" id="IPR002401">
    <property type="entry name" value="Cyt_P450_E_grp-I"/>
</dbReference>
<keyword evidence="11" id="KW-1133">Transmembrane helix</keyword>
<dbReference type="GO" id="GO:0020037">
    <property type="term" value="F:heme binding"/>
    <property type="evidence" value="ECO:0007669"/>
    <property type="project" value="InterPro"/>
</dbReference>
<evidence type="ECO:0000256" key="7">
    <source>
        <dbReference type="ARBA" id="ARBA00023033"/>
    </source>
</evidence>
<dbReference type="InterPro" id="IPR050651">
    <property type="entry name" value="Plant_Cytochrome_P450_Monoox"/>
</dbReference>
<keyword evidence="11" id="KW-0812">Transmembrane</keyword>
<evidence type="ECO:0000256" key="6">
    <source>
        <dbReference type="ARBA" id="ARBA00023004"/>
    </source>
</evidence>
<dbReference type="PANTHER" id="PTHR47947">
    <property type="entry name" value="CYTOCHROME P450 82C3-RELATED"/>
    <property type="match status" value="1"/>
</dbReference>
<dbReference type="PANTHER" id="PTHR47947:SF24">
    <property type="entry name" value="ISOFLAVONE 2'-HYDROXYLASE-LIKE"/>
    <property type="match status" value="1"/>
</dbReference>
<dbReference type="InterPro" id="IPR017972">
    <property type="entry name" value="Cyt_P450_CS"/>
</dbReference>
<dbReference type="SUPFAM" id="SSF48264">
    <property type="entry name" value="Cytochrome P450"/>
    <property type="match status" value="1"/>
</dbReference>
<sequence>MDKEHIFFLYLPIFIALYVLTQHALHKFQNFPPTPFPSLPLIGHLYLLKKPLKQTLSKLSHKYGPVFFLWFGSRRVLIISSASAAEECFTKNDIIFANRPHLLVGKYLGYNNTSIVWGSYGDHWRNLRRISSIEVFSSHRLQKLSYIRVDEVKTLVHHFYRAYVEKSHQPLLIKPLFYDLMFNVMTRMIARKRYYGENTSQSAEAMRFQEIVTETAKLTGESNLVDFMPILKRFMFSGIVKRYVAVNKKRDELVQKWIDEFREMGSNESAGRREKSMIEILLSLHEAEPEYYTDEDIKSLMLSILQGGVSTSVDTMEWAMSLLLNSPQVLNKAQNEIDGRVGQSRLINETDVAELPYLRCIINETLRMHPVAPFLVPHESSEECTIAGFRIPRETMLLVNLNDIQNDPKIWADPEAFRPERFEGAKAGFTWMPFGSGRRGCPGEGLAIRIVGLTLGSLIQCFDWARVGKDMVDMTERSGLTAPKAQPLMAVCRPRASMLNFLSQITQV</sequence>
<dbReference type="GO" id="GO:0016705">
    <property type="term" value="F:oxidoreductase activity, acting on paired donors, with incorporation or reduction of molecular oxygen"/>
    <property type="evidence" value="ECO:0007669"/>
    <property type="project" value="InterPro"/>
</dbReference>
<evidence type="ECO:0000256" key="10">
    <source>
        <dbReference type="RuleBase" id="RU000461"/>
    </source>
</evidence>
<name>A0A3Q9BGT6_PANGI</name>
<dbReference type="Pfam" id="PF00067">
    <property type="entry name" value="p450"/>
    <property type="match status" value="1"/>
</dbReference>
<feature type="binding site" description="axial binding residue" evidence="9">
    <location>
        <position position="441"/>
    </location>
    <ligand>
        <name>heme</name>
        <dbReference type="ChEBI" id="CHEBI:30413"/>
    </ligand>
    <ligandPart>
        <name>Fe</name>
        <dbReference type="ChEBI" id="CHEBI:18248"/>
    </ligandPart>
</feature>
<evidence type="ECO:0000256" key="2">
    <source>
        <dbReference type="ARBA" id="ARBA00010617"/>
    </source>
</evidence>
<feature type="transmembrane region" description="Helical" evidence="11">
    <location>
        <begin position="7"/>
        <end position="25"/>
    </location>
</feature>
<reference evidence="12" key="2">
    <citation type="submission" date="2018-03" db="EMBL/GenBank/DDBJ databases">
        <authorList>
            <person name="Zeng Z."/>
        </authorList>
    </citation>
    <scope>NUCLEOTIDE SEQUENCE</scope>
</reference>
<proteinExistence type="evidence at transcript level"/>
<comment type="cofactor">
    <cofactor evidence="9">
        <name>heme</name>
        <dbReference type="ChEBI" id="CHEBI:30413"/>
    </cofactor>
</comment>
<comment type="similarity">
    <text evidence="2 10">Belongs to the cytochrome P450 family.</text>
</comment>
<accession>A0A3Q9BGT6</accession>
<dbReference type="Gene3D" id="1.10.630.10">
    <property type="entry name" value="Cytochrome P450"/>
    <property type="match status" value="1"/>
</dbReference>
<comment type="subcellular location">
    <subcellularLocation>
        <location evidence="1">Membrane</location>
    </subcellularLocation>
</comment>
<keyword evidence="7 10" id="KW-0503">Monooxygenase</keyword>
<evidence type="ECO:0000256" key="4">
    <source>
        <dbReference type="ARBA" id="ARBA00022723"/>
    </source>
</evidence>
<reference evidence="12" key="1">
    <citation type="journal article" date="2018" name="Acta Biochim. Biophys. Sin.">
        <title>Transcriptomics-based identification and characterization of 11 CYP450 genes of Panax ginseng responsive to MeJA.</title>
        <authorList>
            <person name="Zeng X."/>
            <person name="Luo T."/>
            <person name="Li J."/>
            <person name="Li G."/>
            <person name="Zhou D."/>
            <person name="Liu T."/>
            <person name="Zou X."/>
            <person name="Pandey A."/>
            <person name="Luo Z."/>
        </authorList>
    </citation>
    <scope>NUCLEOTIDE SEQUENCE</scope>
</reference>
<dbReference type="InterPro" id="IPR001128">
    <property type="entry name" value="Cyt_P450"/>
</dbReference>
<dbReference type="GO" id="GO:0004497">
    <property type="term" value="F:monooxygenase activity"/>
    <property type="evidence" value="ECO:0007669"/>
    <property type="project" value="UniProtKB-KW"/>
</dbReference>
<organism evidence="12">
    <name type="scientific">Panax ginseng</name>
    <name type="common">Korean ginseng</name>
    <dbReference type="NCBI Taxonomy" id="4054"/>
    <lineage>
        <taxon>Eukaryota</taxon>
        <taxon>Viridiplantae</taxon>
        <taxon>Streptophyta</taxon>
        <taxon>Embryophyta</taxon>
        <taxon>Tracheophyta</taxon>
        <taxon>Spermatophyta</taxon>
        <taxon>Magnoliopsida</taxon>
        <taxon>eudicotyledons</taxon>
        <taxon>Gunneridae</taxon>
        <taxon>Pentapetalae</taxon>
        <taxon>asterids</taxon>
        <taxon>campanulids</taxon>
        <taxon>Apiales</taxon>
        <taxon>Araliaceae</taxon>
        <taxon>Panax</taxon>
    </lineage>
</organism>
<evidence type="ECO:0000256" key="8">
    <source>
        <dbReference type="ARBA" id="ARBA00023136"/>
    </source>
</evidence>
<dbReference type="PROSITE" id="PS00086">
    <property type="entry name" value="CYTOCHROME_P450"/>
    <property type="match status" value="1"/>
</dbReference>